<keyword evidence="5" id="KW-0540">Nuclease</keyword>
<dbReference type="GO" id="GO:0016787">
    <property type="term" value="F:hydrolase activity"/>
    <property type="evidence" value="ECO:0007669"/>
    <property type="project" value="UniProtKB-KW"/>
</dbReference>
<dbReference type="InterPro" id="IPR052021">
    <property type="entry name" value="Type-I_RS_S_subunit"/>
</dbReference>
<organism evidence="5 6">
    <name type="scientific">Candidatus Thiothrix anitrata</name>
    <dbReference type="NCBI Taxonomy" id="2823902"/>
    <lineage>
        <taxon>Bacteria</taxon>
        <taxon>Pseudomonadati</taxon>
        <taxon>Pseudomonadota</taxon>
        <taxon>Gammaproteobacteria</taxon>
        <taxon>Thiotrichales</taxon>
        <taxon>Thiotrichaceae</taxon>
        <taxon>Thiothrix</taxon>
    </lineage>
</organism>
<reference evidence="5 6" key="1">
    <citation type="submission" date="2021-04" db="EMBL/GenBank/DDBJ databases">
        <title>Genomics, taxonomy and metabolism of representatives of sulfur bacteria of the genus Thiothrix: Thiothrix fructosivorans QT, Thiothrix unzii A1T and three new species, Thiothrix subterranea sp. nov., Thiothrix litoralis sp. nov. and 'Candidatus Thiothrix anitrata' sp. nov.</title>
        <authorList>
            <person name="Ravin N.V."/>
            <person name="Smolyakov D."/>
            <person name="Rudenko T.S."/>
            <person name="Mardanov A.V."/>
            <person name="Beletsky A.V."/>
            <person name="Markov N.D."/>
            <person name="Fomenkov A.I."/>
            <person name="Roberts R.J."/>
            <person name="Karnachuk O.V."/>
            <person name="Novikov A."/>
            <person name="Grabovich M.Y."/>
        </authorList>
    </citation>
    <scope>NUCLEOTIDE SEQUENCE [LARGE SCALE GENOMIC DNA]</scope>
    <source>
        <strain evidence="5 6">A52</strain>
    </source>
</reference>
<evidence type="ECO:0000256" key="1">
    <source>
        <dbReference type="ARBA" id="ARBA00010923"/>
    </source>
</evidence>
<name>A0ABX7X6M4_9GAMM</name>
<feature type="domain" description="Type I restriction modification DNA specificity" evidence="4">
    <location>
        <begin position="84"/>
        <end position="188"/>
    </location>
</feature>
<evidence type="ECO:0000256" key="3">
    <source>
        <dbReference type="ARBA" id="ARBA00023125"/>
    </source>
</evidence>
<dbReference type="RefSeq" id="WP_210229596.1">
    <property type="nucleotide sequence ID" value="NZ_CP072800.1"/>
</dbReference>
<evidence type="ECO:0000259" key="4">
    <source>
        <dbReference type="Pfam" id="PF01420"/>
    </source>
</evidence>
<gene>
    <name evidence="5" type="ORF">J8380_07070</name>
</gene>
<dbReference type="Gene3D" id="1.10.287.1120">
    <property type="entry name" value="Bipartite methylase S protein"/>
    <property type="match status" value="2"/>
</dbReference>
<keyword evidence="5" id="KW-0378">Hydrolase</keyword>
<evidence type="ECO:0000313" key="6">
    <source>
        <dbReference type="Proteomes" id="UP000672027"/>
    </source>
</evidence>
<evidence type="ECO:0000256" key="2">
    <source>
        <dbReference type="ARBA" id="ARBA00022747"/>
    </source>
</evidence>
<sequence length="407" mass="45329">MELKAGYKQTEVGVIPKDWEVEDFGFFYAEPSRNGIYKSAEYQGRGTRIVNMGEMFGFEFISDQEMSRIILTPKELTINRLIDGDLLFGRRSVVPSGAGKCSIVINPTETLTFESSIIRVRLDQSKAISLFFYYFFSSPIGRTVMGLIISGTNIKGIRGSELKTLKVFHPPKQEQTAIASALSDMDALLDGLDRLITKKRNLKQAAMQQLLTGKTRLAGFEGEWEVKRLGDLLTICHGKSQKDVETIDGAYPILATGGQIGTASLALYDQPSVLIGRKGTINQPQYMDTPFWTVDTLFYSILKNNNNAKFLYYRFCLIDWMQFNEASGVPSLNARTIESITIKTPLPEEQEAIAAVLSDMDAEIAALEQRHTKTRDIKQGMMQELLTGRTRLVAVNSAEAQPVSTTG</sequence>
<dbReference type="EC" id="3.1.21.-" evidence="5"/>
<dbReference type="CDD" id="cd17517">
    <property type="entry name" value="RMtype1_S_EcoKI_StySPI-TRD2-CR2_like"/>
    <property type="match status" value="1"/>
</dbReference>
<dbReference type="Proteomes" id="UP000672027">
    <property type="component" value="Chromosome"/>
</dbReference>
<feature type="domain" description="Type I restriction modification DNA specificity" evidence="4">
    <location>
        <begin position="223"/>
        <end position="369"/>
    </location>
</feature>
<dbReference type="InterPro" id="IPR000055">
    <property type="entry name" value="Restrct_endonuc_typeI_TRD"/>
</dbReference>
<proteinExistence type="inferred from homology"/>
<dbReference type="GO" id="GO:0004519">
    <property type="term" value="F:endonuclease activity"/>
    <property type="evidence" value="ECO:0007669"/>
    <property type="project" value="UniProtKB-KW"/>
</dbReference>
<keyword evidence="6" id="KW-1185">Reference proteome</keyword>
<comment type="similarity">
    <text evidence="1">Belongs to the type-I restriction system S methylase family.</text>
</comment>
<keyword evidence="3" id="KW-0238">DNA-binding</keyword>
<dbReference type="Gene3D" id="3.90.220.20">
    <property type="entry name" value="DNA methylase specificity domains"/>
    <property type="match status" value="2"/>
</dbReference>
<keyword evidence="5" id="KW-0255">Endonuclease</keyword>
<dbReference type="Pfam" id="PF01420">
    <property type="entry name" value="Methylase_S"/>
    <property type="match status" value="2"/>
</dbReference>
<accession>A0ABX7X6M4</accession>
<dbReference type="InterPro" id="IPR044946">
    <property type="entry name" value="Restrct_endonuc_typeI_TRD_sf"/>
</dbReference>
<dbReference type="PANTHER" id="PTHR30408:SF12">
    <property type="entry name" value="TYPE I RESTRICTION ENZYME MJAVIII SPECIFICITY SUBUNIT"/>
    <property type="match status" value="1"/>
</dbReference>
<dbReference type="EMBL" id="CP072800">
    <property type="protein sequence ID" value="QTR51301.1"/>
    <property type="molecule type" value="Genomic_DNA"/>
</dbReference>
<protein>
    <submittedName>
        <fullName evidence="5">Restriction endonuclease subunit S</fullName>
        <ecNumber evidence="5">3.1.21.-</ecNumber>
    </submittedName>
</protein>
<dbReference type="CDD" id="cd17288">
    <property type="entry name" value="RMtype1_S_LlaAI06ORF1089P_TRD1-CR1_like"/>
    <property type="match status" value="1"/>
</dbReference>
<evidence type="ECO:0000313" key="5">
    <source>
        <dbReference type="EMBL" id="QTR51301.1"/>
    </source>
</evidence>
<keyword evidence="2" id="KW-0680">Restriction system</keyword>
<dbReference type="SUPFAM" id="SSF116734">
    <property type="entry name" value="DNA methylase specificity domain"/>
    <property type="match status" value="2"/>
</dbReference>
<dbReference type="PANTHER" id="PTHR30408">
    <property type="entry name" value="TYPE-1 RESTRICTION ENZYME ECOKI SPECIFICITY PROTEIN"/>
    <property type="match status" value="1"/>
</dbReference>